<accession>A0A8K1FQV2</accession>
<evidence type="ECO:0000313" key="1">
    <source>
        <dbReference type="EMBL" id="TMW68342.1"/>
    </source>
</evidence>
<sequence>MQLRTRNQFVLKARSAERTHALPLYVHVRECDLPHFREKTDAGVDLVQTLFTLLDGDAQFQALIYELDNARAIDDTIKKLSNNGNTLFHLSSDTVQVQWFVQDHPHGLVNILQRSTRSRSECFRKKAQSESEEEYVGGMYRPLPVRKLGVTVWMYPPHVTIPPTGDRVPANPSCVTEFFHTQDES</sequence>
<name>A0A8K1FQV2_PYTOL</name>
<dbReference type="Proteomes" id="UP000794436">
    <property type="component" value="Unassembled WGS sequence"/>
</dbReference>
<comment type="caution">
    <text evidence="1">The sequence shown here is derived from an EMBL/GenBank/DDBJ whole genome shotgun (WGS) entry which is preliminary data.</text>
</comment>
<dbReference type="OrthoDB" id="162036at2759"/>
<dbReference type="AlphaFoldDB" id="A0A8K1FQV2"/>
<reference evidence="1" key="1">
    <citation type="submission" date="2019-03" db="EMBL/GenBank/DDBJ databases">
        <title>Long read genome sequence of the mycoparasitic Pythium oligandrum ATCC 38472 isolated from sugarbeet rhizosphere.</title>
        <authorList>
            <person name="Gaulin E."/>
        </authorList>
    </citation>
    <scope>NUCLEOTIDE SEQUENCE</scope>
    <source>
        <strain evidence="1">ATCC 38472_TT</strain>
    </source>
</reference>
<protein>
    <submittedName>
        <fullName evidence="1">Uncharacterized protein</fullName>
    </submittedName>
</protein>
<keyword evidence="2" id="KW-1185">Reference proteome</keyword>
<evidence type="ECO:0000313" key="2">
    <source>
        <dbReference type="Proteomes" id="UP000794436"/>
    </source>
</evidence>
<gene>
    <name evidence="1" type="ORF">Poli38472_005810</name>
</gene>
<proteinExistence type="predicted"/>
<dbReference type="EMBL" id="SPLM01000002">
    <property type="protein sequence ID" value="TMW68342.1"/>
    <property type="molecule type" value="Genomic_DNA"/>
</dbReference>
<organism evidence="1 2">
    <name type="scientific">Pythium oligandrum</name>
    <name type="common">Mycoparasitic fungus</name>
    <dbReference type="NCBI Taxonomy" id="41045"/>
    <lineage>
        <taxon>Eukaryota</taxon>
        <taxon>Sar</taxon>
        <taxon>Stramenopiles</taxon>
        <taxon>Oomycota</taxon>
        <taxon>Peronosporomycetes</taxon>
        <taxon>Pythiales</taxon>
        <taxon>Pythiaceae</taxon>
        <taxon>Pythium</taxon>
    </lineage>
</organism>